<dbReference type="InterPro" id="IPR051460">
    <property type="entry name" value="HdrC_iron-sulfur_subunit"/>
</dbReference>
<dbReference type="SUPFAM" id="SSF46548">
    <property type="entry name" value="alpha-helical ferredoxin"/>
    <property type="match status" value="2"/>
</dbReference>
<dbReference type="Pfam" id="PF13450">
    <property type="entry name" value="NAD_binding_8"/>
    <property type="match status" value="1"/>
</dbReference>
<organism evidence="8 9">
    <name type="scientific">Desulfotalea psychrophila (strain LSv54 / DSM 12343)</name>
    <dbReference type="NCBI Taxonomy" id="177439"/>
    <lineage>
        <taxon>Bacteria</taxon>
        <taxon>Pseudomonadati</taxon>
        <taxon>Thermodesulfobacteriota</taxon>
        <taxon>Desulfobulbia</taxon>
        <taxon>Desulfobulbales</taxon>
        <taxon>Desulfocapsaceae</taxon>
        <taxon>Desulfotalea</taxon>
    </lineage>
</organism>
<dbReference type="Gene3D" id="1.10.1060.10">
    <property type="entry name" value="Alpha-helical ferredoxin"/>
    <property type="match status" value="2"/>
</dbReference>
<dbReference type="Gene3D" id="3.50.50.60">
    <property type="entry name" value="FAD/NAD(P)-binding domain"/>
    <property type="match status" value="1"/>
</dbReference>
<dbReference type="NCBIfam" id="NF045663">
    <property type="entry name" value="diclust_near_Sec"/>
    <property type="match status" value="1"/>
</dbReference>
<dbReference type="InterPro" id="IPR009051">
    <property type="entry name" value="Helical_ferredxn"/>
</dbReference>
<protein>
    <submittedName>
        <fullName evidence="8">Probable Fe-S oxidoreductase</fullName>
    </submittedName>
</protein>
<name>Q6ARM7_DESPS</name>
<evidence type="ECO:0000256" key="2">
    <source>
        <dbReference type="ARBA" id="ARBA00022723"/>
    </source>
</evidence>
<reference evidence="9" key="1">
    <citation type="journal article" date="2004" name="Environ. Microbiol.">
        <title>The genome of Desulfotalea psychrophila, a sulfate-reducing bacterium from permanently cold Arctic sediments.</title>
        <authorList>
            <person name="Rabus R."/>
            <person name="Ruepp A."/>
            <person name="Frickey T."/>
            <person name="Rattei T."/>
            <person name="Fartmann B."/>
            <person name="Stark M."/>
            <person name="Bauer M."/>
            <person name="Zibat A."/>
            <person name="Lombardot T."/>
            <person name="Becker I."/>
            <person name="Amann J."/>
            <person name="Gellner K."/>
            <person name="Teeling H."/>
            <person name="Leuschner W.D."/>
            <person name="Gloeckner F.-O."/>
            <person name="Lupas A.N."/>
            <person name="Amann R."/>
            <person name="Klenk H.-P."/>
        </authorList>
    </citation>
    <scope>NUCLEOTIDE SEQUENCE [LARGE SCALE GENOMIC DNA]</scope>
    <source>
        <strain evidence="9">DSM 12343 / LSv54</strain>
    </source>
</reference>
<feature type="domain" description="Dihydroprymidine dehydrogenase" evidence="7">
    <location>
        <begin position="11"/>
        <end position="96"/>
    </location>
</feature>
<evidence type="ECO:0000313" key="8">
    <source>
        <dbReference type="EMBL" id="CAG34998.1"/>
    </source>
</evidence>
<dbReference type="Pfam" id="PF13534">
    <property type="entry name" value="Fer4_17"/>
    <property type="match status" value="1"/>
</dbReference>
<dbReference type="EMBL" id="CR522870">
    <property type="protein sequence ID" value="CAG34998.1"/>
    <property type="molecule type" value="Genomic_DNA"/>
</dbReference>
<sequence length="748" mass="82391">MEQSELREWEAKCVQEEVPRCTAACPLHVDVRSFCSLMGQGRWDKAWTVLAKTLPLPGVLARLCHGPCKNDCIRQGLGGSIAMDSLEEFCAENARAVDPPRPLPARGKVVAVVGAGLTGLCAAWELARRGFAVRLYGEPGKVLALSLPEGVLAAEIKNLARLGVSFHDVSIDQVLLDALLAEADAVFVDSDSLPSELSSWGEADSLTLGTLRPGLFASPCAEDSAIFQAATGRRAANSIVRFTQGVSMVAGRELEGPYQTRLYTNVEDVESVPALIVQASYSDEEIRAEAKRCLQCECMECVKNCEYLKHYKYYPKVYARQAYNNDAIVMGTRQANTMVNSCMLCGLCDTLCPEEFSMADFCLTIRRGMVEKNKMPPAAHEFALRDMAFANGKKCALVRHAPGMVSSEYLFFPGCQLTASNPGAVERAYQDLRDRLGSVGLMLSCCGAPAEWSGRKALMDESMALIREQWQELGSPQIIVSCPTCLTTLRAGIPEAEIISHWTILRALGLPAGARVEAATLAINDPCSARHDPLLQGDVRALLQDLSIEVVEPRLTGKHTECCGYGGLLSDANPDLAKAVAVRRGAAVEEDFVTYCAMCRDMLVKNGKRAMHFYDLIFPSESDPAGRPSPGFSARRENRAHLKEGLLQDLWAEEDTSRVERFSQVQVFFTEEAERIMEERRILKSDMQKVLLQVEESGKAFVHSETGHLLASYRPTLVTYWVEFERLAEGYLVHNTWSHRMRIRGGQA</sequence>
<dbReference type="PANTHER" id="PTHR43255:SF1">
    <property type="entry name" value="IRON-SULFUR-BINDING OXIDOREDUCTASE FADF-RELATED"/>
    <property type="match status" value="1"/>
</dbReference>
<dbReference type="GO" id="GO:0046872">
    <property type="term" value="F:metal ion binding"/>
    <property type="evidence" value="ECO:0007669"/>
    <property type="project" value="UniProtKB-KW"/>
</dbReference>
<dbReference type="Pfam" id="PF14691">
    <property type="entry name" value="Fer4_20"/>
    <property type="match status" value="1"/>
</dbReference>
<feature type="domain" description="Cysteine-rich" evidence="6">
    <location>
        <begin position="525"/>
        <end position="603"/>
    </location>
</feature>
<keyword evidence="4" id="KW-0408">Iron</keyword>
<accession>Q6ARM7</accession>
<evidence type="ECO:0000313" key="9">
    <source>
        <dbReference type="Proteomes" id="UP000000602"/>
    </source>
</evidence>
<evidence type="ECO:0000256" key="4">
    <source>
        <dbReference type="ARBA" id="ARBA00023004"/>
    </source>
</evidence>
<evidence type="ECO:0000256" key="3">
    <source>
        <dbReference type="ARBA" id="ARBA00023002"/>
    </source>
</evidence>
<dbReference type="AlphaFoldDB" id="Q6ARM7"/>
<dbReference type="KEGG" id="dps:DP0269"/>
<dbReference type="InterPro" id="IPR028261">
    <property type="entry name" value="DPD_II"/>
</dbReference>
<dbReference type="SUPFAM" id="SSF51905">
    <property type="entry name" value="FAD/NAD(P)-binding domain"/>
    <property type="match status" value="1"/>
</dbReference>
<dbReference type="GO" id="GO:0005886">
    <property type="term" value="C:plasma membrane"/>
    <property type="evidence" value="ECO:0007669"/>
    <property type="project" value="TreeGrafter"/>
</dbReference>
<dbReference type="InterPro" id="IPR036188">
    <property type="entry name" value="FAD/NAD-bd_sf"/>
</dbReference>
<dbReference type="Proteomes" id="UP000000602">
    <property type="component" value="Chromosome"/>
</dbReference>
<dbReference type="GO" id="GO:0051539">
    <property type="term" value="F:4 iron, 4 sulfur cluster binding"/>
    <property type="evidence" value="ECO:0007669"/>
    <property type="project" value="UniProtKB-KW"/>
</dbReference>
<dbReference type="RefSeq" id="WP_011187514.1">
    <property type="nucleotide sequence ID" value="NC_006138.1"/>
</dbReference>
<keyword evidence="9" id="KW-1185">Reference proteome</keyword>
<dbReference type="PANTHER" id="PTHR43255">
    <property type="entry name" value="IRON-SULFUR-BINDING OXIDOREDUCTASE FADF-RELATED-RELATED"/>
    <property type="match status" value="1"/>
</dbReference>
<evidence type="ECO:0000256" key="1">
    <source>
        <dbReference type="ARBA" id="ARBA00022485"/>
    </source>
</evidence>
<evidence type="ECO:0000259" key="6">
    <source>
        <dbReference type="Pfam" id="PF02754"/>
    </source>
</evidence>
<dbReference type="OrthoDB" id="9803192at2"/>
<dbReference type="InterPro" id="IPR017900">
    <property type="entry name" value="4Fe4S_Fe_S_CS"/>
</dbReference>
<feature type="domain" description="Cysteine-rich" evidence="6">
    <location>
        <begin position="409"/>
        <end position="490"/>
    </location>
</feature>
<proteinExistence type="predicted"/>
<keyword evidence="5" id="KW-0411">Iron-sulfur</keyword>
<evidence type="ECO:0000256" key="5">
    <source>
        <dbReference type="ARBA" id="ARBA00023014"/>
    </source>
</evidence>
<dbReference type="eggNOG" id="COG0247">
    <property type="taxonomic scope" value="Bacteria"/>
</dbReference>
<dbReference type="InterPro" id="IPR004017">
    <property type="entry name" value="Cys_rich_dom"/>
</dbReference>
<evidence type="ECO:0000259" key="7">
    <source>
        <dbReference type="Pfam" id="PF14691"/>
    </source>
</evidence>
<dbReference type="GO" id="GO:0016491">
    <property type="term" value="F:oxidoreductase activity"/>
    <property type="evidence" value="ECO:0007669"/>
    <property type="project" value="UniProtKB-KW"/>
</dbReference>
<dbReference type="eggNOG" id="COG0493">
    <property type="taxonomic scope" value="Bacteria"/>
</dbReference>
<keyword evidence="3" id="KW-0560">Oxidoreductase</keyword>
<keyword evidence="2" id="KW-0479">Metal-binding</keyword>
<dbReference type="PROSITE" id="PS00198">
    <property type="entry name" value="4FE4S_FER_1"/>
    <property type="match status" value="1"/>
</dbReference>
<dbReference type="HOGENOM" id="CLU_363603_0_0_7"/>
<gene>
    <name evidence="8" type="ordered locus">DP0269</name>
</gene>
<dbReference type="STRING" id="177439.DP0269"/>
<dbReference type="Pfam" id="PF02754">
    <property type="entry name" value="CCG"/>
    <property type="match status" value="2"/>
</dbReference>
<keyword evidence="1" id="KW-0004">4Fe-4S</keyword>